<organism evidence="16 17">
    <name type="scientific">Mint virus X</name>
    <dbReference type="NCBI Taxonomy" id="301865"/>
    <lineage>
        <taxon>Viruses</taxon>
        <taxon>Riboviria</taxon>
        <taxon>Orthornavirae</taxon>
        <taxon>Kitrinoviricota</taxon>
        <taxon>Alsuviricetes</taxon>
        <taxon>Tymovirales</taxon>
        <taxon>Alphaflexiviridae</taxon>
        <taxon>Potexvirus</taxon>
        <taxon>Potexvirus ecsmenthae</taxon>
    </lineage>
</organism>
<reference evidence="16 17" key="1">
    <citation type="journal article" date="2005" name="J. Virol. Methods">
        <title>The use of reverse transcriptase for efficient first- and second-strand cDNA synthesis from single- and double-stranded RNA templates.</title>
        <authorList>
            <person name="Tzanetakis I.E."/>
            <person name="Keller K.E."/>
            <person name="Martin R.R."/>
        </authorList>
    </citation>
    <scope>NUCLEOTIDE SEQUENCE [LARGE SCALE GENOMIC DNA]</scope>
</reference>
<keyword evidence="9" id="KW-0067">ATP-binding</keyword>
<dbReference type="PROSITE" id="PS51743">
    <property type="entry name" value="ALPHAVIRUS_MT"/>
    <property type="match status" value="1"/>
</dbReference>
<evidence type="ECO:0000256" key="9">
    <source>
        <dbReference type="ARBA" id="ARBA00022840"/>
    </source>
</evidence>
<dbReference type="GO" id="GO:0016556">
    <property type="term" value="P:mRNA modification"/>
    <property type="evidence" value="ECO:0007669"/>
    <property type="project" value="InterPro"/>
</dbReference>
<evidence type="ECO:0000256" key="7">
    <source>
        <dbReference type="ARBA" id="ARBA00022741"/>
    </source>
</evidence>
<dbReference type="GeneID" id="5076492"/>
<dbReference type="InterPro" id="IPR027417">
    <property type="entry name" value="P-loop_NTPase"/>
</dbReference>
<dbReference type="EC" id="2.7.7.48" evidence="1"/>
<dbReference type="Proteomes" id="UP000202465">
    <property type="component" value="Segment"/>
</dbReference>
<evidence type="ECO:0000313" key="17">
    <source>
        <dbReference type="Proteomes" id="UP000202465"/>
    </source>
</evidence>
<keyword evidence="8" id="KW-0378">Hydrolase</keyword>
<name>Q5G7H3_9VIRU</name>
<keyword evidence="7" id="KW-0547">Nucleotide-binding</keyword>
<reference evidence="16 17" key="2">
    <citation type="journal article" date="2006" name="Arch. Virol.">
        <title>Mint virus X: a novel potexvirus associated with symptoms in 'Variegata' mint.</title>
        <authorList>
            <person name="Tzanetakis I.E."/>
            <person name="Postman J.D."/>
            <person name="Martin R.R."/>
        </authorList>
    </citation>
    <scope>NUCLEOTIDE SEQUENCE [LARGE SCALE GENOMIC DNA]</scope>
</reference>
<feature type="compositionally biased region" description="Polar residues" evidence="12">
    <location>
        <begin position="460"/>
        <end position="472"/>
    </location>
</feature>
<dbReference type="GO" id="GO:0008174">
    <property type="term" value="F:mRNA methyltransferase activity"/>
    <property type="evidence" value="ECO:0007669"/>
    <property type="project" value="UniProtKB-UniRule"/>
</dbReference>
<feature type="compositionally biased region" description="Basic and acidic residues" evidence="12">
    <location>
        <begin position="853"/>
        <end position="864"/>
    </location>
</feature>
<dbReference type="InterPro" id="IPR007094">
    <property type="entry name" value="RNA-dir_pol_PSvirus"/>
</dbReference>
<dbReference type="KEGG" id="vg:5076492"/>
<evidence type="ECO:0000256" key="1">
    <source>
        <dbReference type="ARBA" id="ARBA00012494"/>
    </source>
</evidence>
<keyword evidence="4" id="KW-0696">RNA-directed RNA polymerase</keyword>
<dbReference type="InterPro" id="IPR027351">
    <property type="entry name" value="(+)RNA_virus_helicase_core_dom"/>
</dbReference>
<protein>
    <recommendedName>
        <fullName evidence="3">RNA replication protein</fullName>
        <ecNumber evidence="1">2.7.7.48</ecNumber>
        <ecNumber evidence="2">3.6.4.13</ecNumber>
    </recommendedName>
</protein>
<keyword evidence="6" id="KW-0548">Nucleotidyltransferase</keyword>
<evidence type="ECO:0000256" key="12">
    <source>
        <dbReference type="SAM" id="MobiDB-lite"/>
    </source>
</evidence>
<dbReference type="InterPro" id="IPR043502">
    <property type="entry name" value="DNA/RNA_pol_sf"/>
</dbReference>
<dbReference type="GO" id="GO:0003724">
    <property type="term" value="F:RNA helicase activity"/>
    <property type="evidence" value="ECO:0007669"/>
    <property type="project" value="UniProtKB-EC"/>
</dbReference>
<dbReference type="SUPFAM" id="SSF56672">
    <property type="entry name" value="DNA/RNA polymerases"/>
    <property type="match status" value="1"/>
</dbReference>
<evidence type="ECO:0000256" key="4">
    <source>
        <dbReference type="ARBA" id="ARBA00022484"/>
    </source>
</evidence>
<dbReference type="GO" id="GO:0005524">
    <property type="term" value="F:ATP binding"/>
    <property type="evidence" value="ECO:0007669"/>
    <property type="project" value="UniProtKB-KW"/>
</dbReference>
<dbReference type="Gene3D" id="3.40.50.300">
    <property type="entry name" value="P-loop containing nucleotide triphosphate hydrolases"/>
    <property type="match status" value="1"/>
</dbReference>
<keyword evidence="17" id="KW-1185">Reference proteome</keyword>
<dbReference type="RefSeq" id="YP_224134.1">
    <property type="nucleotide sequence ID" value="NC_006948.1"/>
</dbReference>
<dbReference type="GO" id="GO:0006351">
    <property type="term" value="P:DNA-templated transcription"/>
    <property type="evidence" value="ECO:0007669"/>
    <property type="project" value="InterPro"/>
</dbReference>
<dbReference type="GO" id="GO:0003723">
    <property type="term" value="F:RNA binding"/>
    <property type="evidence" value="ECO:0007669"/>
    <property type="project" value="InterPro"/>
</dbReference>
<dbReference type="EC" id="3.6.4.13" evidence="2"/>
<feature type="domain" description="Alphavirus-like MT" evidence="15">
    <location>
        <begin position="59"/>
        <end position="224"/>
    </location>
</feature>
<dbReference type="GO" id="GO:0016787">
    <property type="term" value="F:hydrolase activity"/>
    <property type="evidence" value="ECO:0007669"/>
    <property type="project" value="UniProtKB-KW"/>
</dbReference>
<evidence type="ECO:0000256" key="5">
    <source>
        <dbReference type="ARBA" id="ARBA00022679"/>
    </source>
</evidence>
<dbReference type="EMBL" id="AY789138">
    <property type="protein sequence ID" value="AAW67746.1"/>
    <property type="molecule type" value="Genomic_RNA"/>
</dbReference>
<dbReference type="Pfam" id="PF01660">
    <property type="entry name" value="Vmethyltransf"/>
    <property type="match status" value="1"/>
</dbReference>
<evidence type="ECO:0000256" key="10">
    <source>
        <dbReference type="ARBA" id="ARBA00022953"/>
    </source>
</evidence>
<dbReference type="Pfam" id="PF00978">
    <property type="entry name" value="RdRP_2"/>
    <property type="match status" value="1"/>
</dbReference>
<keyword evidence="5" id="KW-0808">Transferase</keyword>
<evidence type="ECO:0000259" key="13">
    <source>
        <dbReference type="PROSITE" id="PS50507"/>
    </source>
</evidence>
<evidence type="ECO:0000256" key="2">
    <source>
        <dbReference type="ARBA" id="ARBA00012552"/>
    </source>
</evidence>
<proteinExistence type="predicted"/>
<comment type="function">
    <text evidence="11">RNA replication. The central part of this protein possibly functions as an ATP-binding helicase.</text>
</comment>
<evidence type="ECO:0000313" key="16">
    <source>
        <dbReference type="EMBL" id="AAW67746.1"/>
    </source>
</evidence>
<dbReference type="PROSITE" id="PS51657">
    <property type="entry name" value="PSRV_HELICASE"/>
    <property type="match status" value="1"/>
</dbReference>
<evidence type="ECO:0000256" key="8">
    <source>
        <dbReference type="ARBA" id="ARBA00022801"/>
    </source>
</evidence>
<sequence>MALIRQTLDQFTDVSIKSVMQQQAYDGFKTTLARATRINPFALPSASADALERFGIATSPFAARLHTHAAAKAVENRLLEIVGALLPKEPVTFYFLKPQKRDPMRRNPRIGDFFHNQIIEPRDVARYEPSTLRESITAPTTSVVYISDSLHFLPFHFLVSLFAHNPVVQTVHATVVLPPEALHKHPSQNPHIYSINYDFDGFQYIPGTHGGGAYHHEFKQLDWLKVGKLKHVLADGTTQTITCQMVESLGANHLFTFCRGDLITPRVRTFSADQYVILPKLFHPKQLNVTRPLHSTFANQLLTYVLSLKTVTLTDVFAKIRQLIPTSELHRYQPEDVVHIANFFYFASQRPKLCNYDQIVDDSLFNSDWRWLKSHIRYLWEEVFGQSDFKKLLKTLDWTPFTYSLEVEEHFVQSPVMFRTTPFHNLRDDVWNLSDAGPTLDDAPCEAPDAPAPTTPPAHSSAQDGPPSTSHPTLDPETFPWSACAPLLNACGFRGDELQYEVSGLLIEPIRHVQSLPRLDEALLPLAPCLIAKLREMRREPVMFTFDRKRATAYGSDVKNSRIGALLRNQTLEWKTTFSAKCEEIERTISLTVIHGAGGSGKSAFLQQWLRDQGKGNGTVSLCLPTVELRSDWMRKVPELHSREFRTFEKALVQPSSRVVIMDDHTKFPAGYIEAFVAMHPETQALILTGDPKQSAYHEDNDQACIAHLEPASDALGAACRYYLNATHRNRRDLANKLGVYSEVDGVTRITHSAIPMQGWPILAPSHAKKLCLSELGNRAYSYAGCQGLTTPSVQILLDSNTPLCSDAVLYTALSRARDAIHFLNTGPTSSDFWAKLDSTPYLKAFLRVDKEEPAPEPVAREPEAAPVPPPRTHFPVEPKTTLLEPMIAELTDKYEREMHDSRHGHTNCIQTEDLTVQLFQHQQARDEALLFKTIEKRIALSTPRDNEKELLLKKDIGDILFLNYQRAMKLPADPIPFSEELWDSCEREVQHRFLSKPVSAIINGRDRQSPDFDEHKVALFLKSQWVKKTEKIGRLDVTAGQTIASFMQQTVMLFGAMARYMRRIRMIYQPDNIFITCENTPDDLNEWVLERWNFDGRAHSNDFTAFDQSQDGAMLQFGVIKAKHHNIPESILDAYIAIKTHAHIFLGTLTIMRLSGEGPTFDANTECAIAYHHTKYDVGPEVSQLYAGDDMAQDRPPVEKPSFQLLAGRLKLTSKEVSHKQIPGDFATFCGWNITPKGIMKDPMKLYASLQLAKSLGNTKEVKTAYAHDLHYAYRMGDELQEVLDERGACLHQATTRELTIMGCSEILNSF</sequence>
<dbReference type="InterPro" id="IPR002588">
    <property type="entry name" value="Alphavirus-like_MT_dom"/>
</dbReference>
<dbReference type="GO" id="GO:0003968">
    <property type="term" value="F:RNA-directed RNA polymerase activity"/>
    <property type="evidence" value="ECO:0007669"/>
    <property type="project" value="UniProtKB-KW"/>
</dbReference>
<feature type="domain" description="(+)RNA virus helicase C-terminal" evidence="14">
    <location>
        <begin position="567"/>
        <end position="858"/>
    </location>
</feature>
<dbReference type="GO" id="GO:0006396">
    <property type="term" value="P:RNA processing"/>
    <property type="evidence" value="ECO:0007669"/>
    <property type="project" value="InterPro"/>
</dbReference>
<dbReference type="Pfam" id="PF01443">
    <property type="entry name" value="Viral_helicase1"/>
    <property type="match status" value="1"/>
</dbReference>
<keyword evidence="10" id="KW-0693">Viral RNA replication</keyword>
<evidence type="ECO:0000259" key="15">
    <source>
        <dbReference type="PROSITE" id="PS51743"/>
    </source>
</evidence>
<dbReference type="InterPro" id="IPR001788">
    <property type="entry name" value="RNA-dep_RNA_pol_alsuvir"/>
</dbReference>
<feature type="region of interest" description="Disordered" evidence="12">
    <location>
        <begin position="853"/>
        <end position="878"/>
    </location>
</feature>
<dbReference type="GO" id="GO:0039694">
    <property type="term" value="P:viral RNA genome replication"/>
    <property type="evidence" value="ECO:0007669"/>
    <property type="project" value="InterPro"/>
</dbReference>
<feature type="domain" description="RdRp catalytic" evidence="13">
    <location>
        <begin position="1097"/>
        <end position="1204"/>
    </location>
</feature>
<dbReference type="CDD" id="cd23246">
    <property type="entry name" value="Alphaflexiviridae_RdRp"/>
    <property type="match status" value="1"/>
</dbReference>
<evidence type="ECO:0000259" key="14">
    <source>
        <dbReference type="PROSITE" id="PS51657"/>
    </source>
</evidence>
<evidence type="ECO:0000256" key="6">
    <source>
        <dbReference type="ARBA" id="ARBA00022695"/>
    </source>
</evidence>
<accession>Q5G7H3</accession>
<dbReference type="SUPFAM" id="SSF52540">
    <property type="entry name" value="P-loop containing nucleoside triphosphate hydrolases"/>
    <property type="match status" value="2"/>
</dbReference>
<feature type="region of interest" description="Disordered" evidence="12">
    <location>
        <begin position="441"/>
        <end position="476"/>
    </location>
</feature>
<evidence type="ECO:0000256" key="11">
    <source>
        <dbReference type="ARBA" id="ARBA00025585"/>
    </source>
</evidence>
<evidence type="ECO:0000256" key="3">
    <source>
        <dbReference type="ARBA" id="ARBA00018318"/>
    </source>
</evidence>
<dbReference type="PROSITE" id="PS50507">
    <property type="entry name" value="RDRP_SSRNA_POS"/>
    <property type="match status" value="1"/>
</dbReference>